<sequence length="627" mass="70924">MCGICGIYNLTGAPVERERLGRMNDTLIHRGPDGAGLFVDGAVGLGHRRLAIIDLHTGEQPMATDDGRLQVVFNGEIYNFRELKQELEAHGHRFRTHSDTEVILHGYRQWGEAVVDRLRGMFAIALWDAPNRTLLLVRDRLGKKPLYYHFDGSRMVFGSEMKALLTDETLPRTLDPAAVDAYCSFGYVPSPMSIFKEIRKLPPAHLAVVSSGGLSLRRYWDLDMNREPEEVPEARALAELREVFDEAVRLRMISDVPLGAFLSGGVDSSAVVASMSLQGGAPVRTAAIGFAEKRFNELEYAEVVARRYGAEHHEFVVRPEALEIIDRLVWHFDEPFADSSAVPTWYVSQMARQRVTVALSGDGGDETFAGYTRRYAMTRFEDGLRRKIPASLRTGLLGPLARIYPRADFLPRPLRLKGFLTNLSLPLEQAYFRDMSFYCKPEAKALLYTPEFTAQVGASRAEAVLGAHFARNRNPDPVSRAQYVDIHSYLPEDILVKVDRMSMAHSLEVRAPILDHKVLEFAARLPSTQKLRGEQSKYIFKKMNEDRLPADILYRKKQGFSVPLDEWLRGELRELAHDSLFNGGLDGLFNGTHVRRLWDAHQSGREHNGTPLWGLLMFSRWRRRFGG</sequence>
<keyword evidence="12" id="KW-0436">Ligase</keyword>
<dbReference type="Gene3D" id="3.60.20.10">
    <property type="entry name" value="Glutamine Phosphoribosylpyrophosphate, subunit 1, domain 1"/>
    <property type="match status" value="1"/>
</dbReference>
<keyword evidence="4 9" id="KW-0547">Nucleotide-binding</keyword>
<evidence type="ECO:0000256" key="4">
    <source>
        <dbReference type="ARBA" id="ARBA00022741"/>
    </source>
</evidence>
<accession>A0A550JJJ7</accession>
<name>A0A550JJJ7_9BACT</name>
<keyword evidence="5 9" id="KW-0067">ATP-binding</keyword>
<dbReference type="GO" id="GO:0005829">
    <property type="term" value="C:cytosol"/>
    <property type="evidence" value="ECO:0007669"/>
    <property type="project" value="TreeGrafter"/>
</dbReference>
<feature type="binding site" evidence="9">
    <location>
        <position position="99"/>
    </location>
    <ligand>
        <name>L-glutamine</name>
        <dbReference type="ChEBI" id="CHEBI:58359"/>
    </ligand>
</feature>
<evidence type="ECO:0000256" key="8">
    <source>
        <dbReference type="PIRSR" id="PIRSR001589-1"/>
    </source>
</evidence>
<dbReference type="InterPro" id="IPR051786">
    <property type="entry name" value="ASN_synthetase/amidase"/>
</dbReference>
<dbReference type="CDD" id="cd00712">
    <property type="entry name" value="AsnB"/>
    <property type="match status" value="1"/>
</dbReference>
<proteinExistence type="inferred from homology"/>
<feature type="domain" description="Glutamine amidotransferase type-2" evidence="11">
    <location>
        <begin position="2"/>
        <end position="212"/>
    </location>
</feature>
<dbReference type="InterPro" id="IPR006426">
    <property type="entry name" value="Asn_synth_AEB"/>
</dbReference>
<dbReference type="InterPro" id="IPR029055">
    <property type="entry name" value="Ntn_hydrolases_N"/>
</dbReference>
<dbReference type="GO" id="GO:0005524">
    <property type="term" value="F:ATP binding"/>
    <property type="evidence" value="ECO:0007669"/>
    <property type="project" value="UniProtKB-KW"/>
</dbReference>
<dbReference type="NCBIfam" id="TIGR01536">
    <property type="entry name" value="asn_synth_AEB"/>
    <property type="match status" value="1"/>
</dbReference>
<dbReference type="PANTHER" id="PTHR43284:SF1">
    <property type="entry name" value="ASPARAGINE SYNTHETASE"/>
    <property type="match status" value="1"/>
</dbReference>
<keyword evidence="13" id="KW-1185">Reference proteome</keyword>
<evidence type="ECO:0000256" key="9">
    <source>
        <dbReference type="PIRSR" id="PIRSR001589-2"/>
    </source>
</evidence>
<feature type="site" description="Important for beta-aspartyl-AMP intermediate formation" evidence="10">
    <location>
        <position position="362"/>
    </location>
</feature>
<evidence type="ECO:0000256" key="7">
    <source>
        <dbReference type="ARBA" id="ARBA00048741"/>
    </source>
</evidence>
<protein>
    <recommendedName>
        <fullName evidence="3">asparagine synthase (glutamine-hydrolyzing)</fullName>
        <ecNumber evidence="3">6.3.5.4</ecNumber>
    </recommendedName>
</protein>
<comment type="pathway">
    <text evidence="1">Amino-acid biosynthesis; L-asparagine biosynthesis; L-asparagine from L-aspartate (L-Gln route): step 1/1.</text>
</comment>
<keyword evidence="6 8" id="KW-0315">Glutamine amidotransferase</keyword>
<evidence type="ECO:0000313" key="12">
    <source>
        <dbReference type="EMBL" id="TRO83375.1"/>
    </source>
</evidence>
<dbReference type="GO" id="GO:0004066">
    <property type="term" value="F:asparagine synthase (glutamine-hydrolyzing) activity"/>
    <property type="evidence" value="ECO:0007669"/>
    <property type="project" value="UniProtKB-EC"/>
</dbReference>
<dbReference type="Pfam" id="PF00733">
    <property type="entry name" value="Asn_synthase"/>
    <property type="match status" value="1"/>
</dbReference>
<reference evidence="12 13" key="1">
    <citation type="submission" date="2019-07" db="EMBL/GenBank/DDBJ databases">
        <title>Insights of Desulfuromonas acetexigens electromicrobiology.</title>
        <authorList>
            <person name="Katuri K."/>
            <person name="Sapireddy V."/>
            <person name="Shaw D.R."/>
            <person name="Saikaly P."/>
        </authorList>
    </citation>
    <scope>NUCLEOTIDE SEQUENCE [LARGE SCALE GENOMIC DNA]</scope>
    <source>
        <strain evidence="12 13">2873</strain>
    </source>
</reference>
<dbReference type="PANTHER" id="PTHR43284">
    <property type="entry name" value="ASPARAGINE SYNTHETASE (GLUTAMINE-HYDROLYZING)"/>
    <property type="match status" value="1"/>
</dbReference>
<dbReference type="Pfam" id="PF13537">
    <property type="entry name" value="GATase_7"/>
    <property type="match status" value="1"/>
</dbReference>
<gene>
    <name evidence="12" type="primary">asnB</name>
    <name evidence="12" type="ORF">FL622_04630</name>
</gene>
<comment type="caution">
    <text evidence="12">The sequence shown here is derived from an EMBL/GenBank/DDBJ whole genome shotgun (WGS) entry which is preliminary data.</text>
</comment>
<dbReference type="GO" id="GO:0006529">
    <property type="term" value="P:asparagine biosynthetic process"/>
    <property type="evidence" value="ECO:0007669"/>
    <property type="project" value="UniProtKB-KW"/>
</dbReference>
<dbReference type="InterPro" id="IPR014729">
    <property type="entry name" value="Rossmann-like_a/b/a_fold"/>
</dbReference>
<evidence type="ECO:0000256" key="3">
    <source>
        <dbReference type="ARBA" id="ARBA00012737"/>
    </source>
</evidence>
<dbReference type="InterPro" id="IPR001962">
    <property type="entry name" value="Asn_synthase"/>
</dbReference>
<feature type="binding site" evidence="9">
    <location>
        <position position="288"/>
    </location>
    <ligand>
        <name>ATP</name>
        <dbReference type="ChEBI" id="CHEBI:30616"/>
    </ligand>
</feature>
<dbReference type="AlphaFoldDB" id="A0A550JJJ7"/>
<feature type="binding site" evidence="9">
    <location>
        <begin position="360"/>
        <end position="361"/>
    </location>
    <ligand>
        <name>ATP</name>
        <dbReference type="ChEBI" id="CHEBI:30616"/>
    </ligand>
</feature>
<evidence type="ECO:0000256" key="5">
    <source>
        <dbReference type="ARBA" id="ARBA00022840"/>
    </source>
</evidence>
<evidence type="ECO:0000256" key="10">
    <source>
        <dbReference type="PIRSR" id="PIRSR001589-3"/>
    </source>
</evidence>
<dbReference type="PIRSF" id="PIRSF001589">
    <property type="entry name" value="Asn_synthetase_glu-h"/>
    <property type="match status" value="1"/>
</dbReference>
<keyword evidence="8" id="KW-0061">Asparagine biosynthesis</keyword>
<evidence type="ECO:0000256" key="2">
    <source>
        <dbReference type="ARBA" id="ARBA00005752"/>
    </source>
</evidence>
<dbReference type="SUPFAM" id="SSF56235">
    <property type="entry name" value="N-terminal nucleophile aminohydrolases (Ntn hydrolases)"/>
    <property type="match status" value="1"/>
</dbReference>
<dbReference type="CDD" id="cd01991">
    <property type="entry name" value="Asn_synthase_B_C"/>
    <property type="match status" value="1"/>
</dbReference>
<dbReference type="PROSITE" id="PS51278">
    <property type="entry name" value="GATASE_TYPE_2"/>
    <property type="match status" value="1"/>
</dbReference>
<comment type="similarity">
    <text evidence="2">Belongs to the asparagine synthetase family.</text>
</comment>
<evidence type="ECO:0000259" key="11">
    <source>
        <dbReference type="PROSITE" id="PS51278"/>
    </source>
</evidence>
<dbReference type="InterPro" id="IPR033738">
    <property type="entry name" value="AsnB_N"/>
</dbReference>
<dbReference type="Proteomes" id="UP000317155">
    <property type="component" value="Unassembled WGS sequence"/>
</dbReference>
<dbReference type="RefSeq" id="WP_092056330.1">
    <property type="nucleotide sequence ID" value="NZ_FOJJ01000012.1"/>
</dbReference>
<dbReference type="SUPFAM" id="SSF52402">
    <property type="entry name" value="Adenine nucleotide alpha hydrolases-like"/>
    <property type="match status" value="1"/>
</dbReference>
<dbReference type="EMBL" id="VJVV01000002">
    <property type="protein sequence ID" value="TRO83375.1"/>
    <property type="molecule type" value="Genomic_DNA"/>
</dbReference>
<dbReference type="Gene3D" id="3.40.50.620">
    <property type="entry name" value="HUPs"/>
    <property type="match status" value="2"/>
</dbReference>
<dbReference type="OrthoDB" id="9763290at2"/>
<keyword evidence="8" id="KW-0028">Amino-acid biosynthesis</keyword>
<feature type="active site" description="For GATase activity" evidence="8">
    <location>
        <position position="2"/>
    </location>
</feature>
<comment type="catalytic activity">
    <reaction evidence="7">
        <text>L-aspartate + L-glutamine + ATP + H2O = L-asparagine + L-glutamate + AMP + diphosphate + H(+)</text>
        <dbReference type="Rhea" id="RHEA:12228"/>
        <dbReference type="ChEBI" id="CHEBI:15377"/>
        <dbReference type="ChEBI" id="CHEBI:15378"/>
        <dbReference type="ChEBI" id="CHEBI:29985"/>
        <dbReference type="ChEBI" id="CHEBI:29991"/>
        <dbReference type="ChEBI" id="CHEBI:30616"/>
        <dbReference type="ChEBI" id="CHEBI:33019"/>
        <dbReference type="ChEBI" id="CHEBI:58048"/>
        <dbReference type="ChEBI" id="CHEBI:58359"/>
        <dbReference type="ChEBI" id="CHEBI:456215"/>
        <dbReference type="EC" id="6.3.5.4"/>
    </reaction>
</comment>
<dbReference type="EC" id="6.3.5.4" evidence="3"/>
<organism evidence="12 13">
    <name type="scientific">Trichloromonas acetexigens</name>
    <dbReference type="NCBI Taxonomy" id="38815"/>
    <lineage>
        <taxon>Bacteria</taxon>
        <taxon>Pseudomonadati</taxon>
        <taxon>Thermodesulfobacteriota</taxon>
        <taxon>Desulfuromonadia</taxon>
        <taxon>Desulfuromonadales</taxon>
        <taxon>Trichloromonadaceae</taxon>
        <taxon>Trichloromonas</taxon>
    </lineage>
</organism>
<evidence type="ECO:0000256" key="6">
    <source>
        <dbReference type="ARBA" id="ARBA00022962"/>
    </source>
</evidence>
<evidence type="ECO:0000313" key="13">
    <source>
        <dbReference type="Proteomes" id="UP000317155"/>
    </source>
</evidence>
<evidence type="ECO:0000256" key="1">
    <source>
        <dbReference type="ARBA" id="ARBA00005187"/>
    </source>
</evidence>
<dbReference type="InterPro" id="IPR017932">
    <property type="entry name" value="GATase_2_dom"/>
</dbReference>